<gene>
    <name evidence="6" type="ORF">JF887_10640</name>
</gene>
<dbReference type="InterPro" id="IPR013766">
    <property type="entry name" value="Thioredoxin_domain"/>
</dbReference>
<reference evidence="6 7" key="1">
    <citation type="submission" date="2020-10" db="EMBL/GenBank/DDBJ databases">
        <title>Ca. Dormibacterota MAGs.</title>
        <authorList>
            <person name="Montgomery K."/>
        </authorList>
    </citation>
    <scope>NUCLEOTIDE SEQUENCE [LARGE SCALE GENOMIC DNA]</scope>
    <source>
        <strain evidence="6">Mitchell_Peninsula_5</strain>
    </source>
</reference>
<comment type="caution">
    <text evidence="6">The sequence shown here is derived from an EMBL/GenBank/DDBJ whole genome shotgun (WGS) entry which is preliminary data.</text>
</comment>
<dbReference type="EMBL" id="JAEKNN010000053">
    <property type="protein sequence ID" value="MBJ7609868.1"/>
    <property type="molecule type" value="Genomic_DNA"/>
</dbReference>
<organism evidence="6 7">
    <name type="scientific">Candidatus Amunia macphersoniae</name>
    <dbReference type="NCBI Taxonomy" id="3127014"/>
    <lineage>
        <taxon>Bacteria</taxon>
        <taxon>Bacillati</taxon>
        <taxon>Candidatus Dormiibacterota</taxon>
        <taxon>Candidatus Dormibacteria</taxon>
        <taxon>Candidatus Aeolococcales</taxon>
        <taxon>Candidatus Aeolococcaceae</taxon>
        <taxon>Candidatus Amunia</taxon>
    </lineage>
</organism>
<accession>A0A934KEJ3</accession>
<dbReference type="GO" id="GO:0006979">
    <property type="term" value="P:response to oxidative stress"/>
    <property type="evidence" value="ECO:0007669"/>
    <property type="project" value="TreeGrafter"/>
</dbReference>
<dbReference type="InterPro" id="IPR024706">
    <property type="entry name" value="Peroxiredoxin_AhpC-typ"/>
</dbReference>
<evidence type="ECO:0000256" key="3">
    <source>
        <dbReference type="ARBA" id="ARBA00037420"/>
    </source>
</evidence>
<dbReference type="GO" id="GO:0045454">
    <property type="term" value="P:cell redox homeostasis"/>
    <property type="evidence" value="ECO:0007669"/>
    <property type="project" value="TreeGrafter"/>
</dbReference>
<keyword evidence="2" id="KW-0560">Oxidoreductase</keyword>
<dbReference type="PROSITE" id="PS51352">
    <property type="entry name" value="THIOREDOXIN_2"/>
    <property type="match status" value="1"/>
</dbReference>
<evidence type="ECO:0000313" key="6">
    <source>
        <dbReference type="EMBL" id="MBJ7609868.1"/>
    </source>
</evidence>
<dbReference type="InterPro" id="IPR000866">
    <property type="entry name" value="AhpC/TSA"/>
</dbReference>
<dbReference type="Gene3D" id="3.40.30.10">
    <property type="entry name" value="Glutaredoxin"/>
    <property type="match status" value="1"/>
</dbReference>
<dbReference type="Proteomes" id="UP000614410">
    <property type="component" value="Unassembled WGS sequence"/>
</dbReference>
<dbReference type="GO" id="GO:0033554">
    <property type="term" value="P:cellular response to stress"/>
    <property type="evidence" value="ECO:0007669"/>
    <property type="project" value="TreeGrafter"/>
</dbReference>
<evidence type="ECO:0000256" key="1">
    <source>
        <dbReference type="ARBA" id="ARBA00009796"/>
    </source>
</evidence>
<dbReference type="Pfam" id="PF00578">
    <property type="entry name" value="AhpC-TSA"/>
    <property type="match status" value="1"/>
</dbReference>
<dbReference type="InterPro" id="IPR036249">
    <property type="entry name" value="Thioredoxin-like_sf"/>
</dbReference>
<comment type="similarity">
    <text evidence="1">Belongs to the peroxiredoxin family. AhpC/Prx1 subfamily.</text>
</comment>
<protein>
    <submittedName>
        <fullName evidence="6">Redoxin domain-containing protein</fullName>
    </submittedName>
</protein>
<comment type="function">
    <text evidence="3">Thiol-specific peroxidase that catalyzes the reduction of hydrogen peroxide and organic hydroperoxides to water and alcohols, respectively. Plays a role in cell protection against oxidative stress by detoxifying peroxides.</text>
</comment>
<evidence type="ECO:0000256" key="2">
    <source>
        <dbReference type="ARBA" id="ARBA00023002"/>
    </source>
</evidence>
<evidence type="ECO:0000259" key="5">
    <source>
        <dbReference type="PROSITE" id="PS51352"/>
    </source>
</evidence>
<dbReference type="SUPFAM" id="SSF52833">
    <property type="entry name" value="Thioredoxin-like"/>
    <property type="match status" value="1"/>
</dbReference>
<name>A0A934KEJ3_9BACT</name>
<dbReference type="GO" id="GO:0005829">
    <property type="term" value="C:cytosol"/>
    <property type="evidence" value="ECO:0007669"/>
    <property type="project" value="TreeGrafter"/>
</dbReference>
<dbReference type="AlphaFoldDB" id="A0A934KEJ3"/>
<feature type="active site" description="Cysteine sulfenic acid (-SOH) intermediate; for peroxidase activity" evidence="4">
    <location>
        <position position="45"/>
    </location>
</feature>
<proteinExistence type="inferred from homology"/>
<dbReference type="PIRSF" id="PIRSF000239">
    <property type="entry name" value="AHPC"/>
    <property type="match status" value="1"/>
</dbReference>
<dbReference type="PANTHER" id="PTHR10681:SF128">
    <property type="entry name" value="THIOREDOXIN-DEPENDENT PEROXIDE REDUCTASE, MITOCHONDRIAL"/>
    <property type="match status" value="1"/>
</dbReference>
<dbReference type="PANTHER" id="PTHR10681">
    <property type="entry name" value="THIOREDOXIN PEROXIDASE"/>
    <property type="match status" value="1"/>
</dbReference>
<dbReference type="GO" id="GO:0008379">
    <property type="term" value="F:thioredoxin peroxidase activity"/>
    <property type="evidence" value="ECO:0007669"/>
    <property type="project" value="TreeGrafter"/>
</dbReference>
<evidence type="ECO:0000313" key="7">
    <source>
        <dbReference type="Proteomes" id="UP000614410"/>
    </source>
</evidence>
<evidence type="ECO:0000256" key="4">
    <source>
        <dbReference type="PIRSR" id="PIRSR000239-1"/>
    </source>
</evidence>
<dbReference type="InterPro" id="IPR050217">
    <property type="entry name" value="Peroxiredoxin"/>
</dbReference>
<feature type="domain" description="Thioredoxin" evidence="5">
    <location>
        <begin position="3"/>
        <end position="153"/>
    </location>
</feature>
<sequence>MAVEVGDEAPDFTLVDEENVQVRLSDLRGRNVVLLFYPFDFSPVCTTELKEITRTRGRYDAAGAEVFGVSVDSWFTHRAFKRDEQLSARLLADFHPKGAVASRYGAYVDEAGFATRLTFVIDSKGIVRRKVVSSVPEARNAEEYLEALADCPL</sequence>
<dbReference type="GO" id="GO:0042744">
    <property type="term" value="P:hydrogen peroxide catabolic process"/>
    <property type="evidence" value="ECO:0007669"/>
    <property type="project" value="TreeGrafter"/>
</dbReference>